<organism evidence="2 3">
    <name type="scientific">Pyrenophora tritici-repentis</name>
    <dbReference type="NCBI Taxonomy" id="45151"/>
    <lineage>
        <taxon>Eukaryota</taxon>
        <taxon>Fungi</taxon>
        <taxon>Dikarya</taxon>
        <taxon>Ascomycota</taxon>
        <taxon>Pezizomycotina</taxon>
        <taxon>Dothideomycetes</taxon>
        <taxon>Pleosporomycetidae</taxon>
        <taxon>Pleosporales</taxon>
        <taxon>Pleosporineae</taxon>
        <taxon>Pleosporaceae</taxon>
        <taxon>Pyrenophora</taxon>
    </lineage>
</organism>
<keyword evidence="3" id="KW-1185">Reference proteome</keyword>
<dbReference type="OrthoDB" id="3672963at2759"/>
<sequence>MASMLTLKIRPELLALFPSKDDMLCRLECALDKLPNLPKYKHNKLLFQLCFLLRSPSFLYTMTLRVRAEDRRLEPLATRIQTSQSLQTKQGGHDSELPIKRINVAKLNIEVKWEEDGNSWVTRLRYGESNLIEGRHLRTTKDAGFVQSFKWFCEEVEFLYYEYRSHGCIAEETLGPIAKRKIDAMELDETERSKTEHGEMERGETEHTEIERGETRALHQSGTKKHIVVLKVRVVFTHGEWALKSRKK</sequence>
<accession>A0A922N691</accession>
<dbReference type="EMBL" id="NRDI02000027">
    <property type="protein sequence ID" value="KAI1508329.1"/>
    <property type="molecule type" value="Genomic_DNA"/>
</dbReference>
<dbReference type="AlphaFoldDB" id="A0A922N691"/>
<feature type="region of interest" description="Disordered" evidence="1">
    <location>
        <begin position="188"/>
        <end position="217"/>
    </location>
</feature>
<proteinExistence type="predicted"/>
<evidence type="ECO:0000313" key="3">
    <source>
        <dbReference type="Proteomes" id="UP000249757"/>
    </source>
</evidence>
<dbReference type="Proteomes" id="UP000249757">
    <property type="component" value="Unassembled WGS sequence"/>
</dbReference>
<evidence type="ECO:0000313" key="2">
    <source>
        <dbReference type="EMBL" id="KAI1508329.1"/>
    </source>
</evidence>
<gene>
    <name evidence="2" type="ORF">Ptr86124_012817</name>
</gene>
<evidence type="ECO:0000256" key="1">
    <source>
        <dbReference type="SAM" id="MobiDB-lite"/>
    </source>
</evidence>
<protein>
    <submittedName>
        <fullName evidence="2">Uncharacterized protein</fullName>
    </submittedName>
</protein>
<reference evidence="3" key="1">
    <citation type="journal article" date="2022" name="Microb. Genom.">
        <title>A global pangenome for the wheat fungal pathogen Pyrenophora tritici-repentis and prediction of effector protein structural homology.</title>
        <authorList>
            <person name="Moolhuijzen P.M."/>
            <person name="See P.T."/>
            <person name="Shi G."/>
            <person name="Powell H.R."/>
            <person name="Cockram J."/>
            <person name="Jorgensen L.N."/>
            <person name="Benslimane H."/>
            <person name="Strelkov S.E."/>
            <person name="Turner J."/>
            <person name="Liu Z."/>
            <person name="Moffat C.S."/>
        </authorList>
    </citation>
    <scope>NUCLEOTIDE SEQUENCE [LARGE SCALE GENOMIC DNA]</scope>
</reference>
<dbReference type="OMA" id="FCEEVEF"/>
<comment type="caution">
    <text evidence="2">The sequence shown here is derived from an EMBL/GenBank/DDBJ whole genome shotgun (WGS) entry which is preliminary data.</text>
</comment>
<name>A0A922N691_9PLEO</name>